<dbReference type="Proteomes" id="UP000030111">
    <property type="component" value="Unassembled WGS sequence"/>
</dbReference>
<evidence type="ECO:0000259" key="1">
    <source>
        <dbReference type="PROSITE" id="PS50042"/>
    </source>
</evidence>
<accession>A0A0A2MUD6</accession>
<dbReference type="GO" id="GO:0003700">
    <property type="term" value="F:DNA-binding transcription factor activity"/>
    <property type="evidence" value="ECO:0007669"/>
    <property type="project" value="TreeGrafter"/>
</dbReference>
<comment type="caution">
    <text evidence="2">The sequence shown here is derived from an EMBL/GenBank/DDBJ whole genome shotgun (WGS) entry which is preliminary data.</text>
</comment>
<protein>
    <recommendedName>
        <fullName evidence="1">Cyclic nucleotide-binding domain-containing protein</fullName>
    </recommendedName>
</protein>
<dbReference type="InterPro" id="IPR050397">
    <property type="entry name" value="Env_Response_Regulators"/>
</dbReference>
<organism evidence="2 3">
    <name type="scientific">Flavobacterium subsaxonicum WB 4.1-42 = DSM 21790</name>
    <dbReference type="NCBI Taxonomy" id="1121898"/>
    <lineage>
        <taxon>Bacteria</taxon>
        <taxon>Pseudomonadati</taxon>
        <taxon>Bacteroidota</taxon>
        <taxon>Flavobacteriia</taxon>
        <taxon>Flavobacteriales</taxon>
        <taxon>Flavobacteriaceae</taxon>
        <taxon>Flavobacterium</taxon>
    </lineage>
</organism>
<dbReference type="RefSeq" id="WP_026991586.1">
    <property type="nucleotide sequence ID" value="NZ_JRLY01000014.1"/>
</dbReference>
<dbReference type="eggNOG" id="COG0664">
    <property type="taxonomic scope" value="Bacteria"/>
</dbReference>
<feature type="domain" description="Cyclic nucleotide-binding" evidence="1">
    <location>
        <begin position="11"/>
        <end position="132"/>
    </location>
</feature>
<dbReference type="Gene3D" id="2.60.120.10">
    <property type="entry name" value="Jelly Rolls"/>
    <property type="match status" value="1"/>
</dbReference>
<dbReference type="PANTHER" id="PTHR24567">
    <property type="entry name" value="CRP FAMILY TRANSCRIPTIONAL REGULATORY PROTEIN"/>
    <property type="match status" value="1"/>
</dbReference>
<evidence type="ECO:0000313" key="2">
    <source>
        <dbReference type="EMBL" id="KGO91835.1"/>
    </source>
</evidence>
<dbReference type="EMBL" id="JRLY01000014">
    <property type="protein sequence ID" value="KGO91835.1"/>
    <property type="molecule type" value="Genomic_DNA"/>
</dbReference>
<dbReference type="GO" id="GO:0005829">
    <property type="term" value="C:cytosol"/>
    <property type="evidence" value="ECO:0007669"/>
    <property type="project" value="TreeGrafter"/>
</dbReference>
<dbReference type="CDD" id="cd00038">
    <property type="entry name" value="CAP_ED"/>
    <property type="match status" value="1"/>
</dbReference>
<dbReference type="InterPro" id="IPR018490">
    <property type="entry name" value="cNMP-bd_dom_sf"/>
</dbReference>
<keyword evidence="3" id="KW-1185">Reference proteome</keyword>
<name>A0A0A2MUD6_9FLAO</name>
<reference evidence="2 3" key="1">
    <citation type="submission" date="2013-09" db="EMBL/GenBank/DDBJ databases">
        <authorList>
            <person name="Zeng Z."/>
            <person name="Chen C."/>
        </authorList>
    </citation>
    <scope>NUCLEOTIDE SEQUENCE [LARGE SCALE GENOMIC DNA]</scope>
    <source>
        <strain evidence="2 3">WB 4.1-42</strain>
    </source>
</reference>
<dbReference type="SUPFAM" id="SSF51206">
    <property type="entry name" value="cAMP-binding domain-like"/>
    <property type="match status" value="1"/>
</dbReference>
<dbReference type="PROSITE" id="PS50042">
    <property type="entry name" value="CNMP_BINDING_3"/>
    <property type="match status" value="1"/>
</dbReference>
<evidence type="ECO:0000313" key="3">
    <source>
        <dbReference type="Proteomes" id="UP000030111"/>
    </source>
</evidence>
<dbReference type="InterPro" id="IPR014710">
    <property type="entry name" value="RmlC-like_jellyroll"/>
</dbReference>
<dbReference type="InterPro" id="IPR000595">
    <property type="entry name" value="cNMP-bd_dom"/>
</dbReference>
<proteinExistence type="predicted"/>
<gene>
    <name evidence="2" type="ORF">Q766_15425</name>
</gene>
<dbReference type="STRING" id="1121898.GCA_000422725_00083"/>
<dbReference type="Pfam" id="PF00027">
    <property type="entry name" value="cNMP_binding"/>
    <property type="match status" value="1"/>
</dbReference>
<dbReference type="AlphaFoldDB" id="A0A0A2MUD6"/>
<sequence length="194" mass="22345">MKSCTVQEMFGVINLTQKETDTIAGAIRKISVQKGCIILSEGQPATYLYFVRSGCLRTYFIDASGKEYTLQFAVNGWWITDYTAFLDDGCAMLNIECLQDAVVYQLPKKSLEGLYRQIPQIEKFYRERVEKSLISFQKRLLSTMVQSAQERYMMFITMYPNIYKMVKNYHVASYLGITPESLSRVKKNLASLLI</sequence>
<dbReference type="PANTHER" id="PTHR24567:SF76">
    <property type="entry name" value="CYCLIC NUCLEOTIDE-BINDING DOMAIN PROTEIN"/>
    <property type="match status" value="1"/>
</dbReference>